<reference evidence="5 6" key="1">
    <citation type="submission" date="2019-01" db="EMBL/GenBank/DDBJ databases">
        <title>Genome sequencing of the rare red list fungi Fomitopsis rosea.</title>
        <authorList>
            <person name="Buettner E."/>
            <person name="Kellner H."/>
        </authorList>
    </citation>
    <scope>NUCLEOTIDE SEQUENCE [LARGE SCALE GENOMIC DNA]</scope>
    <source>
        <strain evidence="5 6">DSM 105464</strain>
    </source>
</reference>
<dbReference type="STRING" id="34475.A0A4Y9Y286"/>
<keyword evidence="1" id="KW-0863">Zinc-finger</keyword>
<feature type="region of interest" description="Disordered" evidence="2">
    <location>
        <begin position="158"/>
        <end position="177"/>
    </location>
</feature>
<comment type="caution">
    <text evidence="5">The sequence shown here is derived from an EMBL/GenBank/DDBJ whole genome shotgun (WGS) entry which is preliminary data.</text>
</comment>
<dbReference type="EMBL" id="SEKV01000510">
    <property type="protein sequence ID" value="TFY56370.1"/>
    <property type="molecule type" value="Genomic_DNA"/>
</dbReference>
<evidence type="ECO:0000256" key="1">
    <source>
        <dbReference type="PROSITE-ProRule" id="PRU00042"/>
    </source>
</evidence>
<evidence type="ECO:0000256" key="2">
    <source>
        <dbReference type="SAM" id="MobiDB-lite"/>
    </source>
</evidence>
<feature type="domain" description="C2H2-type" evidence="3">
    <location>
        <begin position="178"/>
        <end position="201"/>
    </location>
</feature>
<keyword evidence="1" id="KW-0862">Zinc</keyword>
<evidence type="ECO:0000313" key="4">
    <source>
        <dbReference type="EMBL" id="KAH9839137.1"/>
    </source>
</evidence>
<dbReference type="SUPFAM" id="SSF57667">
    <property type="entry name" value="beta-beta-alpha zinc fingers"/>
    <property type="match status" value="1"/>
</dbReference>
<dbReference type="PROSITE" id="PS50157">
    <property type="entry name" value="ZINC_FINGER_C2H2_2"/>
    <property type="match status" value="2"/>
</dbReference>
<evidence type="ECO:0000313" key="7">
    <source>
        <dbReference type="Proteomes" id="UP000814176"/>
    </source>
</evidence>
<dbReference type="OrthoDB" id="8922241at2759"/>
<dbReference type="InterPro" id="IPR013087">
    <property type="entry name" value="Znf_C2H2_type"/>
</dbReference>
<dbReference type="EMBL" id="JADCUA010000006">
    <property type="protein sequence ID" value="KAH9839137.1"/>
    <property type="molecule type" value="Genomic_DNA"/>
</dbReference>
<dbReference type="SMART" id="SM00355">
    <property type="entry name" value="ZnF_C2H2"/>
    <property type="match status" value="2"/>
</dbReference>
<dbReference type="Pfam" id="PF00096">
    <property type="entry name" value="zf-C2H2"/>
    <property type="match status" value="2"/>
</dbReference>
<dbReference type="PROSITE" id="PS00028">
    <property type="entry name" value="ZINC_FINGER_C2H2_1"/>
    <property type="match status" value="1"/>
</dbReference>
<dbReference type="GO" id="GO:0008270">
    <property type="term" value="F:zinc ion binding"/>
    <property type="evidence" value="ECO:0007669"/>
    <property type="project" value="UniProtKB-KW"/>
</dbReference>
<protein>
    <recommendedName>
        <fullName evidence="3">C2H2-type domain-containing protein</fullName>
    </recommendedName>
</protein>
<keyword evidence="7" id="KW-1185">Reference proteome</keyword>
<dbReference type="Gene3D" id="3.30.160.60">
    <property type="entry name" value="Classic Zinc Finger"/>
    <property type="match status" value="1"/>
</dbReference>
<accession>A0A4Y9Y286</accession>
<dbReference type="InterPro" id="IPR036236">
    <property type="entry name" value="Znf_C2H2_sf"/>
</dbReference>
<gene>
    <name evidence="4" type="ORF">C8Q71DRAFT_498309</name>
    <name evidence="5" type="ORF">EVJ58_g7687</name>
</gene>
<evidence type="ECO:0000313" key="5">
    <source>
        <dbReference type="EMBL" id="TFY56370.1"/>
    </source>
</evidence>
<proteinExistence type="predicted"/>
<reference evidence="4 7" key="2">
    <citation type="journal article" date="2021" name="Environ. Microbiol.">
        <title>Gene family expansions and transcriptome signatures uncover fungal adaptations to wood decay.</title>
        <authorList>
            <person name="Hage H."/>
            <person name="Miyauchi S."/>
            <person name="Viragh M."/>
            <person name="Drula E."/>
            <person name="Min B."/>
            <person name="Chaduli D."/>
            <person name="Navarro D."/>
            <person name="Favel A."/>
            <person name="Norest M."/>
            <person name="Lesage-Meessen L."/>
            <person name="Balint B."/>
            <person name="Merenyi Z."/>
            <person name="de Eugenio L."/>
            <person name="Morin E."/>
            <person name="Martinez A.T."/>
            <person name="Baldrian P."/>
            <person name="Stursova M."/>
            <person name="Martinez M.J."/>
            <person name="Novotny C."/>
            <person name="Magnuson J.K."/>
            <person name="Spatafora J.W."/>
            <person name="Maurice S."/>
            <person name="Pangilinan J."/>
            <person name="Andreopoulos W."/>
            <person name="LaButti K."/>
            <person name="Hundley H."/>
            <person name="Na H."/>
            <person name="Kuo A."/>
            <person name="Barry K."/>
            <person name="Lipzen A."/>
            <person name="Henrissat B."/>
            <person name="Riley R."/>
            <person name="Ahrendt S."/>
            <person name="Nagy L.G."/>
            <person name="Grigoriev I.V."/>
            <person name="Martin F."/>
            <person name="Rosso M.N."/>
        </authorList>
    </citation>
    <scope>NUCLEOTIDE SEQUENCE [LARGE SCALE GENOMIC DNA]</scope>
    <source>
        <strain evidence="4 7">CIRM-BRFM 1785</strain>
    </source>
</reference>
<feature type="region of interest" description="Disordered" evidence="2">
    <location>
        <begin position="1"/>
        <end position="44"/>
    </location>
</feature>
<dbReference type="RefSeq" id="XP_047780892.1">
    <property type="nucleotide sequence ID" value="XM_047918947.1"/>
</dbReference>
<dbReference type="GeneID" id="71999679"/>
<feature type="domain" description="C2H2-type" evidence="3">
    <location>
        <begin position="206"/>
        <end position="233"/>
    </location>
</feature>
<dbReference type="Proteomes" id="UP000298390">
    <property type="component" value="Unassembled WGS sequence"/>
</dbReference>
<evidence type="ECO:0000259" key="3">
    <source>
        <dbReference type="PROSITE" id="PS50157"/>
    </source>
</evidence>
<dbReference type="Proteomes" id="UP000814176">
    <property type="component" value="Unassembled WGS sequence"/>
</dbReference>
<feature type="compositionally biased region" description="Polar residues" evidence="2">
    <location>
        <begin position="1"/>
        <end position="28"/>
    </location>
</feature>
<name>A0A4Y9Y286_9APHY</name>
<organism evidence="5 6">
    <name type="scientific">Rhodofomes roseus</name>
    <dbReference type="NCBI Taxonomy" id="34475"/>
    <lineage>
        <taxon>Eukaryota</taxon>
        <taxon>Fungi</taxon>
        <taxon>Dikarya</taxon>
        <taxon>Basidiomycota</taxon>
        <taxon>Agaricomycotina</taxon>
        <taxon>Agaricomycetes</taxon>
        <taxon>Polyporales</taxon>
        <taxon>Rhodofomes</taxon>
    </lineage>
</organism>
<keyword evidence="1" id="KW-0479">Metal-binding</keyword>
<sequence>MDPYNYQSTQPGGQQANYRHSLSSTTAPPYQPSHGGYPAAPQPVAYPHPSTPYAVYPQATGSQMAMAQAGDPRSGYGGQALRELPFTTGHQAGMQPQLQAHGAYANMHPSAGAQYAHPYAAAGAQAGYHHGSAHQAVPTETRYIPTPAQTMQSYQTLPSRGSALAPPKSSPSPGVERYACDKCDRTFSRPHDRKRHHESQHLQTSHSCQYCRKEFSRADSLKRHLDNGCDKMPVS</sequence>
<feature type="compositionally biased region" description="Low complexity" evidence="2">
    <location>
        <begin position="162"/>
        <end position="173"/>
    </location>
</feature>
<evidence type="ECO:0000313" key="6">
    <source>
        <dbReference type="Proteomes" id="UP000298390"/>
    </source>
</evidence>
<dbReference type="AlphaFoldDB" id="A0A4Y9Y286"/>